<dbReference type="SMART" id="SM00320">
    <property type="entry name" value="WD40"/>
    <property type="match status" value="6"/>
</dbReference>
<name>A0A9W7EXB5_9STRA</name>
<feature type="compositionally biased region" description="Acidic residues" evidence="2">
    <location>
        <begin position="1064"/>
        <end position="1077"/>
    </location>
</feature>
<feature type="repeat" description="WD" evidence="1">
    <location>
        <begin position="915"/>
        <end position="948"/>
    </location>
</feature>
<dbReference type="InterPro" id="IPR011047">
    <property type="entry name" value="Quinoprotein_ADH-like_sf"/>
</dbReference>
<dbReference type="InterPro" id="IPR001680">
    <property type="entry name" value="WD40_rpt"/>
</dbReference>
<organism evidence="3 4">
    <name type="scientific">Triparma verrucosa</name>
    <dbReference type="NCBI Taxonomy" id="1606542"/>
    <lineage>
        <taxon>Eukaryota</taxon>
        <taxon>Sar</taxon>
        <taxon>Stramenopiles</taxon>
        <taxon>Ochrophyta</taxon>
        <taxon>Bolidophyceae</taxon>
        <taxon>Parmales</taxon>
        <taxon>Triparmaceae</taxon>
        <taxon>Triparma</taxon>
    </lineage>
</organism>
<feature type="region of interest" description="Disordered" evidence="2">
    <location>
        <begin position="729"/>
        <end position="763"/>
    </location>
</feature>
<evidence type="ECO:0000313" key="4">
    <source>
        <dbReference type="Proteomes" id="UP001165160"/>
    </source>
</evidence>
<dbReference type="EMBL" id="BRXX01000137">
    <property type="protein sequence ID" value="GMH93253.1"/>
    <property type="molecule type" value="Genomic_DNA"/>
</dbReference>
<feature type="compositionally biased region" description="Basic residues" evidence="2">
    <location>
        <begin position="1189"/>
        <end position="1202"/>
    </location>
</feature>
<dbReference type="Pfam" id="PF00400">
    <property type="entry name" value="WD40"/>
    <property type="match status" value="2"/>
</dbReference>
<evidence type="ECO:0000313" key="3">
    <source>
        <dbReference type="EMBL" id="GMH93253.1"/>
    </source>
</evidence>
<protein>
    <submittedName>
        <fullName evidence="3">Uncharacterized protein</fullName>
    </submittedName>
</protein>
<gene>
    <name evidence="3" type="ORF">TrVE_jg10752</name>
</gene>
<dbReference type="PROSITE" id="PS50082">
    <property type="entry name" value="WD_REPEATS_2"/>
    <property type="match status" value="2"/>
</dbReference>
<keyword evidence="4" id="KW-1185">Reference proteome</keyword>
<comment type="caution">
    <text evidence="3">The sequence shown here is derived from an EMBL/GenBank/DDBJ whole genome shotgun (WGS) entry which is preliminary data.</text>
</comment>
<feature type="compositionally biased region" description="Acidic residues" evidence="2">
    <location>
        <begin position="746"/>
        <end position="755"/>
    </location>
</feature>
<dbReference type="PROSITE" id="PS50096">
    <property type="entry name" value="IQ"/>
    <property type="match status" value="1"/>
</dbReference>
<feature type="compositionally biased region" description="Basic residues" evidence="2">
    <location>
        <begin position="17"/>
        <end position="37"/>
    </location>
</feature>
<keyword evidence="1" id="KW-0853">WD repeat</keyword>
<dbReference type="SUPFAM" id="SSF50998">
    <property type="entry name" value="Quinoprotein alcohol dehydrogenase-like"/>
    <property type="match status" value="1"/>
</dbReference>
<proteinExistence type="predicted"/>
<accession>A0A9W7EXB5</accession>
<feature type="compositionally biased region" description="Acidic residues" evidence="2">
    <location>
        <begin position="1132"/>
        <end position="1145"/>
    </location>
</feature>
<feature type="compositionally biased region" description="Basic and acidic residues" evidence="2">
    <location>
        <begin position="1207"/>
        <end position="1219"/>
    </location>
</feature>
<reference evidence="4" key="1">
    <citation type="journal article" date="2023" name="Commun. Biol.">
        <title>Genome analysis of Parmales, the sister group of diatoms, reveals the evolutionary specialization of diatoms from phago-mixotrophs to photoautotrophs.</title>
        <authorList>
            <person name="Ban H."/>
            <person name="Sato S."/>
            <person name="Yoshikawa S."/>
            <person name="Yamada K."/>
            <person name="Nakamura Y."/>
            <person name="Ichinomiya M."/>
            <person name="Sato N."/>
            <person name="Blanc-Mathieu R."/>
            <person name="Endo H."/>
            <person name="Kuwata A."/>
            <person name="Ogata H."/>
        </authorList>
    </citation>
    <scope>NUCLEOTIDE SEQUENCE [LARGE SCALE GENOMIC DNA]</scope>
    <source>
        <strain evidence="4">NIES 3699</strain>
    </source>
</reference>
<feature type="repeat" description="WD" evidence="1">
    <location>
        <begin position="516"/>
        <end position="557"/>
    </location>
</feature>
<feature type="compositionally biased region" description="Polar residues" evidence="2">
    <location>
        <begin position="40"/>
        <end position="59"/>
    </location>
</feature>
<evidence type="ECO:0000256" key="1">
    <source>
        <dbReference type="PROSITE-ProRule" id="PRU00221"/>
    </source>
</evidence>
<dbReference type="Gene3D" id="2.130.10.10">
    <property type="entry name" value="YVTN repeat-like/Quinoprotein amine dehydrogenase"/>
    <property type="match status" value="3"/>
</dbReference>
<dbReference type="Proteomes" id="UP001165160">
    <property type="component" value="Unassembled WGS sequence"/>
</dbReference>
<feature type="region of interest" description="Disordered" evidence="2">
    <location>
        <begin position="1035"/>
        <end position="1114"/>
    </location>
</feature>
<feature type="compositionally biased region" description="Basic and acidic residues" evidence="2">
    <location>
        <begin position="1149"/>
        <end position="1169"/>
    </location>
</feature>
<feature type="region of interest" description="Disordered" evidence="2">
    <location>
        <begin position="1126"/>
        <end position="1222"/>
    </location>
</feature>
<dbReference type="PANTHER" id="PTHR45532">
    <property type="entry name" value="WD REPEAT-CONTAINING PROTEIN 97"/>
    <property type="match status" value="1"/>
</dbReference>
<dbReference type="PROSITE" id="PS50294">
    <property type="entry name" value="WD_REPEATS_REGION"/>
    <property type="match status" value="1"/>
</dbReference>
<feature type="compositionally biased region" description="Basic and acidic residues" evidence="2">
    <location>
        <begin position="1078"/>
        <end position="1088"/>
    </location>
</feature>
<feature type="region of interest" description="Disordered" evidence="2">
    <location>
        <begin position="1"/>
        <end position="108"/>
    </location>
</feature>
<evidence type="ECO:0000256" key="2">
    <source>
        <dbReference type="SAM" id="MobiDB-lite"/>
    </source>
</evidence>
<feature type="compositionally biased region" description="Basic and acidic residues" evidence="2">
    <location>
        <begin position="729"/>
        <end position="745"/>
    </location>
</feature>
<sequence length="1306" mass="146639">MDGLKVTIPGKPVNAKKTVKGKGSIKNKRRTMRKAPKSQKGPSRNRSPTSKSPVNLITEQKQRSNLRRMSVELMSEEVKRLSLLATKKSPLKGKKKKKNQTESEQIEEHSNEVYVRRTMVHRAIRKLRLEERTKHRGWIANMMKKPEDTVYEEGSDDDGEYDEVEEEGEEKVQRENELWRKTGLLVKKGDSNERRVSGMKFNKGQDIFSIASKMISSTSAVKKLKKTAAKPSWYSAYKEHFAYDHRVQRDGFQYIFEYASHRGNHVKDFFSTQVIDIDKTTFGGGFQFAFISLDKNGFNYWETTSQENRRHMAKKWSKPVTKKRVHFARRQNEFIQSLCYLPNKHLYLGAGLDMMVHVYDKALNYLTALPTGERVIRHIVYNSKLDEIIIVGSSGCKSWRLERSFSNGLACYNLHVVRHYTSSGEAHWVSHIEFDLDSQRLICIEDETVSCINCETGELTSVMRNIHYAPLTGCVWYQRSQYFVTSCAAGRVKVWAIHHDSDMQYGKQDYALLHVFTGHTKAVTALQLHPLSGLAVSVSLDGTMRVLNLEALEEIYKLEIMQPLLCMKCMTIEGQSLCVGATADGIIRVWSINDFLGFFGVCRAKCEKSISVYDEEGETMNAICVAGEDIRVFSQEGKLLSNLIPGQLDGDIKNVDYSISHKLLFILHQTRTFGGKAGTKRGNMMSVFDCTVMPCSLVCQVADPCVTFNLGDISTAMELINFAPGDMERHQAEKAKMQRSGKTEVDTESETENDDKDGKKKVASKFKLKRGATSSKVNGDGAAQPFRPDEEPIDGQTLIFGTQTGSILFVQASPVLKLIANFKDAHEAEIKRVFFCEAIARLVSFGMDIDNNMHMKVWAMPSMRLMFSVPLRDEPTAIDFSPTLPVCALGYSDGQIRLIEIVGNQPKEITNPHTLEQHIGAVCALSFCDDLKVYCSSSLDGQLKVWDLGNRLLDRVILNKPPEVAFFNGSQGEVVVGQGNYLLKVTKETWMPPGGQKALEQANNQLAVLKIQARFRGSSIRRVLGSGISHKRMTFVGGDQAGSEEGTVLGRDGVLRRKRKDNNDNEEDVDGDGDDGNGDGREKGKFDGGKQILLVGRRKRANNKGGKGPSAGMMKMKMLAKKGPLTGTNIAENEDEDEDDEDSDSDAGAGDRRAELSKRSPMAKKKELLGKFSPTSPKALSPEGTPGQRNRRVAVQRHRKLRLAGGVRRDFSPEAREKERDEDEYQTTLRKLNKTEEILEKIQAMAPNLDLVAKRYAASLRLELQRTVDIPEIPEAPTVPPTPNYVSSALTETYNEVMNHEYMDIK</sequence>
<dbReference type="PANTHER" id="PTHR45532:SF1">
    <property type="entry name" value="WD REPEAT-CONTAINING PROTEIN 97"/>
    <property type="match status" value="1"/>
</dbReference>
<feature type="compositionally biased region" description="Basic residues" evidence="2">
    <location>
        <begin position="89"/>
        <end position="98"/>
    </location>
</feature>
<dbReference type="InterPro" id="IPR015943">
    <property type="entry name" value="WD40/YVTN_repeat-like_dom_sf"/>
</dbReference>